<evidence type="ECO:0000259" key="1">
    <source>
        <dbReference type="PROSITE" id="PS50097"/>
    </source>
</evidence>
<dbReference type="CDD" id="cd18186">
    <property type="entry name" value="BTB_POZ_ZBTB_KLHL-like"/>
    <property type="match status" value="1"/>
</dbReference>
<dbReference type="CDD" id="cd14733">
    <property type="entry name" value="BACK"/>
    <property type="match status" value="1"/>
</dbReference>
<sequence>MAECFADTNKIRQFVSKVTNFSSQYNSTSWSANTVIGPPRVYPQHGDLHGAWASSNIDAKQFIEVLFKERVFLTEVNIYETYHSGGTKRIKAKDPAGKWDTIYEAQQVECHKKSRIFSPSIKKPVYQVNELRIDVDCTKAGTWVEIDAVEMVGTRFNFELPPAPATLSKNMKELVNSDLFSDVQFSVDGRTFHGHKAILTVRSDFFRAMFCDQMKESKTSGPIEIKDVSADAFSIILHFIYTNEIAENSVHCLLLEIWRVADQFCLEDLKSMAFMSLCMNLNVDNVVDIYVEAATKLPMIEDLMSAAMSFMRARMNDIVHQPNFTSLPKDIMVEIIQSMTEKMSLTD</sequence>
<organism evidence="2 3">
    <name type="scientific">Magallana gigas</name>
    <name type="common">Pacific oyster</name>
    <name type="synonym">Crassostrea gigas</name>
    <dbReference type="NCBI Taxonomy" id="29159"/>
    <lineage>
        <taxon>Eukaryota</taxon>
        <taxon>Metazoa</taxon>
        <taxon>Spiralia</taxon>
        <taxon>Lophotrochozoa</taxon>
        <taxon>Mollusca</taxon>
        <taxon>Bivalvia</taxon>
        <taxon>Autobranchia</taxon>
        <taxon>Pteriomorphia</taxon>
        <taxon>Ostreida</taxon>
        <taxon>Ostreoidea</taxon>
        <taxon>Ostreidae</taxon>
        <taxon>Magallana</taxon>
    </lineage>
</organism>
<dbReference type="Pfam" id="PF25900">
    <property type="entry name" value="PAPPA"/>
    <property type="match status" value="1"/>
</dbReference>
<evidence type="ECO:0000313" key="3">
    <source>
        <dbReference type="Proteomes" id="UP000005408"/>
    </source>
</evidence>
<dbReference type="AlphaFoldDB" id="A0A8W8HM54"/>
<dbReference type="PROSITE" id="PS50097">
    <property type="entry name" value="BTB"/>
    <property type="match status" value="1"/>
</dbReference>
<dbReference type="Proteomes" id="UP000005408">
    <property type="component" value="Unassembled WGS sequence"/>
</dbReference>
<dbReference type="SUPFAM" id="SSF54695">
    <property type="entry name" value="POZ domain"/>
    <property type="match status" value="1"/>
</dbReference>
<dbReference type="Gene3D" id="3.30.710.10">
    <property type="entry name" value="Potassium Channel Kv1.1, Chain A"/>
    <property type="match status" value="1"/>
</dbReference>
<dbReference type="Pfam" id="PF00651">
    <property type="entry name" value="BTB"/>
    <property type="match status" value="1"/>
</dbReference>
<reference evidence="2" key="1">
    <citation type="submission" date="2022-08" db="UniProtKB">
        <authorList>
            <consortium name="EnsemblMetazoa"/>
        </authorList>
    </citation>
    <scope>IDENTIFICATION</scope>
    <source>
        <strain evidence="2">05x7-T-G4-1.051#20</strain>
    </source>
</reference>
<dbReference type="GeneID" id="105334021"/>
<dbReference type="EnsemblMetazoa" id="G1015.2">
    <property type="protein sequence ID" value="G1015.2:cds"/>
    <property type="gene ID" value="G1015"/>
</dbReference>
<dbReference type="InterPro" id="IPR011333">
    <property type="entry name" value="SKP1/BTB/POZ_sf"/>
</dbReference>
<protein>
    <recommendedName>
        <fullName evidence="1">BTB domain-containing protein</fullName>
    </recommendedName>
</protein>
<keyword evidence="3" id="KW-1185">Reference proteome</keyword>
<dbReference type="PANTHER" id="PTHR24413">
    <property type="entry name" value="SPECKLE-TYPE POZ PROTEIN"/>
    <property type="match status" value="1"/>
</dbReference>
<dbReference type="OMA" id="RIEVDCT"/>
<dbReference type="KEGG" id="crg:105334021"/>
<dbReference type="OrthoDB" id="2153609at2759"/>
<evidence type="ECO:0000313" key="2">
    <source>
        <dbReference type="EnsemblMetazoa" id="G1015.2:cds"/>
    </source>
</evidence>
<dbReference type="InterPro" id="IPR058897">
    <property type="entry name" value="PAPPA_SD_C"/>
</dbReference>
<proteinExistence type="predicted"/>
<accession>A0A8W8HM54</accession>
<name>A0A8W8HM54_MAGGI</name>
<dbReference type="EnsemblMetazoa" id="G1015.4">
    <property type="protein sequence ID" value="G1015.4:cds"/>
    <property type="gene ID" value="G1015"/>
</dbReference>
<dbReference type="SMART" id="SM00225">
    <property type="entry name" value="BTB"/>
    <property type="match status" value="1"/>
</dbReference>
<dbReference type="InterPro" id="IPR000210">
    <property type="entry name" value="BTB/POZ_dom"/>
</dbReference>
<feature type="domain" description="BTB" evidence="1">
    <location>
        <begin position="181"/>
        <end position="249"/>
    </location>
</feature>